<evidence type="ECO:0000313" key="2">
    <source>
        <dbReference type="EMBL" id="KAL0947179.1"/>
    </source>
</evidence>
<protein>
    <submittedName>
        <fullName evidence="2">Uncharacterized protein</fullName>
    </submittedName>
</protein>
<feature type="region of interest" description="Disordered" evidence="1">
    <location>
        <begin position="145"/>
        <end position="283"/>
    </location>
</feature>
<evidence type="ECO:0000256" key="1">
    <source>
        <dbReference type="SAM" id="MobiDB-lite"/>
    </source>
</evidence>
<evidence type="ECO:0000313" key="3">
    <source>
        <dbReference type="Proteomes" id="UP001556367"/>
    </source>
</evidence>
<dbReference type="EMBL" id="JASNQZ010000015">
    <property type="protein sequence ID" value="KAL0947179.1"/>
    <property type="molecule type" value="Genomic_DNA"/>
</dbReference>
<feature type="region of interest" description="Disordered" evidence="1">
    <location>
        <begin position="76"/>
        <end position="129"/>
    </location>
</feature>
<name>A0ABR3IV10_9AGAR</name>
<feature type="region of interest" description="Disordered" evidence="1">
    <location>
        <begin position="411"/>
        <end position="442"/>
    </location>
</feature>
<dbReference type="Proteomes" id="UP001556367">
    <property type="component" value="Unassembled WGS sequence"/>
</dbReference>
<accession>A0ABR3IV10</accession>
<feature type="compositionally biased region" description="Polar residues" evidence="1">
    <location>
        <begin position="255"/>
        <end position="278"/>
    </location>
</feature>
<organism evidence="2 3">
    <name type="scientific">Hohenbuehelia grisea</name>
    <dbReference type="NCBI Taxonomy" id="104357"/>
    <lineage>
        <taxon>Eukaryota</taxon>
        <taxon>Fungi</taxon>
        <taxon>Dikarya</taxon>
        <taxon>Basidiomycota</taxon>
        <taxon>Agaricomycotina</taxon>
        <taxon>Agaricomycetes</taxon>
        <taxon>Agaricomycetidae</taxon>
        <taxon>Agaricales</taxon>
        <taxon>Pleurotineae</taxon>
        <taxon>Pleurotaceae</taxon>
        <taxon>Hohenbuehelia</taxon>
    </lineage>
</organism>
<comment type="caution">
    <text evidence="2">The sequence shown here is derived from an EMBL/GenBank/DDBJ whole genome shotgun (WGS) entry which is preliminary data.</text>
</comment>
<feature type="compositionally biased region" description="Polar residues" evidence="1">
    <location>
        <begin position="109"/>
        <end position="118"/>
    </location>
</feature>
<keyword evidence="3" id="KW-1185">Reference proteome</keyword>
<proteinExistence type="predicted"/>
<feature type="compositionally biased region" description="Basic and acidic residues" evidence="1">
    <location>
        <begin position="76"/>
        <end position="86"/>
    </location>
</feature>
<reference evidence="3" key="1">
    <citation type="submission" date="2024-06" db="EMBL/GenBank/DDBJ databases">
        <title>Multi-omics analyses provide insights into the biosynthesis of the anticancer antibiotic pleurotin in Hohenbuehelia grisea.</title>
        <authorList>
            <person name="Weaver J.A."/>
            <person name="Alberti F."/>
        </authorList>
    </citation>
    <scope>NUCLEOTIDE SEQUENCE [LARGE SCALE GENOMIC DNA]</scope>
    <source>
        <strain evidence="3">T-177</strain>
    </source>
</reference>
<gene>
    <name evidence="2" type="ORF">HGRIS_013303</name>
</gene>
<feature type="compositionally biased region" description="Polar residues" evidence="1">
    <location>
        <begin position="145"/>
        <end position="156"/>
    </location>
</feature>
<sequence length="735" mass="80552">MEDERQRLEDLIGTLKNERLRATEAHQKAMANKRRVLAIGPKKAGGGQGAIKEATKLKEAASAKLKEINVQLKEAEQAFHKMDGKAPQRKKTQAPARKMPQPPARRSLRSNIGNPTTKPSDEVRGASRGRSLCIVDKTQNANQSAFVASEQNTSAPLATIEPLKQQPTSVSRPADGQDPHVNEEEANDSPLSDLDPDDPTEAEQSTTGTKPVEDEADDAKENPTGDDVGQATSVNPLEDEGHKGDSSEQGDGVNGQINESATQSHPATVGNDGSNGDQQDPAAKLHPLLTPAAMALPLPFAVDFMSWTGSDGVLDASLIDGSASLIPFSQTANPFRSFTQSQTLTDYLVSDQIDLNFASLGTLPIPIESADQGAASSLMDVTMNPPFDFPMLNHADDQPKRENTVHLQLQRNDKADPNMNDKNGGEEAQGQSLKRKAPKLVPKNLDEDVDATGETDQELVVAPAKVKRRRKKNTAPKGCSIPGDLVPDGIELCSPVGSGESEDEAGKRASAVIWDNLGDEEKETYRAKCQDAIKAFNRNGTDIPDALRTLMRDVWDLTPEVATTSRKLASHVLTTAWGNLACPFHHVHRTDKKFDGPNPGQKNVIEGIGYKRNFGTQKTRVTPPKGFWHCGCREDLALISFFFHKTWIANPTRPNFIWEESMNLHDMKPRTRLYVVQNTLKLHLLTLDDLYTNGVEKFDNRSYSDSKNPFNGQCSVFSIPSWLQFAFKIKFIEHV</sequence>